<reference evidence="5" key="2">
    <citation type="submission" date="2020-09" db="EMBL/GenBank/DDBJ databases">
        <authorList>
            <person name="Sun Q."/>
            <person name="Ohkuma M."/>
        </authorList>
    </citation>
    <scope>NUCLEOTIDE SEQUENCE</scope>
    <source>
        <strain evidence="5">JCM 4386</strain>
    </source>
</reference>
<name>A0A918GBL8_9ACTN</name>
<comment type="similarity">
    <text evidence="1">Belongs to the ATP-dependent AMP-binding enzyme family.</text>
</comment>
<dbReference type="Pfam" id="PF13193">
    <property type="entry name" value="AMP-binding_C"/>
    <property type="match status" value="1"/>
</dbReference>
<dbReference type="FunFam" id="3.30.300.30:FF:000008">
    <property type="entry name" value="2,3-dihydroxybenzoate-AMP ligase"/>
    <property type="match status" value="1"/>
</dbReference>
<dbReference type="Gene3D" id="3.30.300.30">
    <property type="match status" value="1"/>
</dbReference>
<dbReference type="GO" id="GO:0031956">
    <property type="term" value="F:medium-chain fatty acid-CoA ligase activity"/>
    <property type="evidence" value="ECO:0007669"/>
    <property type="project" value="TreeGrafter"/>
</dbReference>
<evidence type="ECO:0000256" key="1">
    <source>
        <dbReference type="ARBA" id="ARBA00006432"/>
    </source>
</evidence>
<evidence type="ECO:0000259" key="4">
    <source>
        <dbReference type="Pfam" id="PF13193"/>
    </source>
</evidence>
<feature type="domain" description="AMP-binding enzyme C-terminal" evidence="4">
    <location>
        <begin position="122"/>
        <end position="199"/>
    </location>
</feature>
<keyword evidence="6" id="KW-1185">Reference proteome</keyword>
<dbReference type="InterPro" id="IPR025110">
    <property type="entry name" value="AMP-bd_C"/>
</dbReference>
<dbReference type="GO" id="GO:0006631">
    <property type="term" value="P:fatty acid metabolic process"/>
    <property type="evidence" value="ECO:0007669"/>
    <property type="project" value="TreeGrafter"/>
</dbReference>
<feature type="region of interest" description="Disordered" evidence="3">
    <location>
        <begin position="50"/>
        <end position="70"/>
    </location>
</feature>
<evidence type="ECO:0000313" key="6">
    <source>
        <dbReference type="Proteomes" id="UP000606194"/>
    </source>
</evidence>
<dbReference type="EMBL" id="BMTL01000051">
    <property type="protein sequence ID" value="GGS27270.1"/>
    <property type="molecule type" value="Genomic_DNA"/>
</dbReference>
<dbReference type="PANTHER" id="PTHR43201:SF5">
    <property type="entry name" value="MEDIUM-CHAIN ACYL-COA LIGASE ACSF2, MITOCHONDRIAL"/>
    <property type="match status" value="1"/>
</dbReference>
<dbReference type="Proteomes" id="UP000606194">
    <property type="component" value="Unassembled WGS sequence"/>
</dbReference>
<evidence type="ECO:0000256" key="3">
    <source>
        <dbReference type="SAM" id="MobiDB-lite"/>
    </source>
</evidence>
<dbReference type="PANTHER" id="PTHR43201">
    <property type="entry name" value="ACYL-COA SYNTHETASE"/>
    <property type="match status" value="1"/>
</dbReference>
<evidence type="ECO:0000256" key="2">
    <source>
        <dbReference type="ARBA" id="ARBA00022598"/>
    </source>
</evidence>
<dbReference type="Gene3D" id="3.40.50.12780">
    <property type="entry name" value="N-terminal domain of ligase-like"/>
    <property type="match status" value="1"/>
</dbReference>
<dbReference type="AlphaFoldDB" id="A0A918GBL8"/>
<gene>
    <name evidence="5" type="ORF">GCM10010269_77390</name>
</gene>
<evidence type="ECO:0000313" key="5">
    <source>
        <dbReference type="EMBL" id="GGS27270.1"/>
    </source>
</evidence>
<dbReference type="RefSeq" id="WP_229878664.1">
    <property type="nucleotide sequence ID" value="NZ_BMTL01000051.1"/>
</dbReference>
<protein>
    <recommendedName>
        <fullName evidence="4">AMP-binding enzyme C-terminal domain-containing protein</fullName>
    </recommendedName>
</protein>
<dbReference type="SUPFAM" id="SSF56801">
    <property type="entry name" value="Acetyl-CoA synthetase-like"/>
    <property type="match status" value="1"/>
</dbReference>
<keyword evidence="2" id="KW-0436">Ligase</keyword>
<organism evidence="5 6">
    <name type="scientific">Streptomyces humidus</name>
    <dbReference type="NCBI Taxonomy" id="52259"/>
    <lineage>
        <taxon>Bacteria</taxon>
        <taxon>Bacillati</taxon>
        <taxon>Actinomycetota</taxon>
        <taxon>Actinomycetes</taxon>
        <taxon>Kitasatosporales</taxon>
        <taxon>Streptomycetaceae</taxon>
        <taxon>Streptomyces</taxon>
    </lineage>
</organism>
<dbReference type="InterPro" id="IPR042099">
    <property type="entry name" value="ANL_N_sf"/>
</dbReference>
<dbReference type="InterPro" id="IPR045851">
    <property type="entry name" value="AMP-bd_C_sf"/>
</dbReference>
<proteinExistence type="inferred from homology"/>
<sequence length="218" mass="23380">MTAIGAMTLTLPEDPLHRHAGTVGRPKTAGPAGLPDGALVTYKVIDPLTGEDVPPGAEGEVSRGPTHMRGFWKKPEETAKALRDGWVHSGDLGRVRDDGYLEVTGRTKELYKSGGELVMPKEIEDLLTGHPAISQVYLVGVPDERWGDAGCACVVRAPGTDLTAAEVIALCKERLARFKVPKHVLILDAAELPTTPTGKVQKFRLAQYAQKRIEDGGA</sequence>
<accession>A0A918GBL8</accession>
<reference evidence="5" key="1">
    <citation type="journal article" date="2014" name="Int. J. Syst. Evol. Microbiol.">
        <title>Complete genome sequence of Corynebacterium casei LMG S-19264T (=DSM 44701T), isolated from a smear-ripened cheese.</title>
        <authorList>
            <consortium name="US DOE Joint Genome Institute (JGI-PGF)"/>
            <person name="Walter F."/>
            <person name="Albersmeier A."/>
            <person name="Kalinowski J."/>
            <person name="Ruckert C."/>
        </authorList>
    </citation>
    <scope>NUCLEOTIDE SEQUENCE</scope>
    <source>
        <strain evidence="5">JCM 4386</strain>
    </source>
</reference>
<comment type="caution">
    <text evidence="5">The sequence shown here is derived from an EMBL/GenBank/DDBJ whole genome shotgun (WGS) entry which is preliminary data.</text>
</comment>